<feature type="signal peptide" evidence="1">
    <location>
        <begin position="1"/>
        <end position="32"/>
    </location>
</feature>
<proteinExistence type="predicted"/>
<dbReference type="EMBL" id="BAED01000019">
    <property type="protein sequence ID" value="GAB04418.1"/>
    <property type="molecule type" value="Genomic_DNA"/>
</dbReference>
<organism evidence="2 3">
    <name type="scientific">Gordonia amarae NBRC 15530</name>
    <dbReference type="NCBI Taxonomy" id="1075090"/>
    <lineage>
        <taxon>Bacteria</taxon>
        <taxon>Bacillati</taxon>
        <taxon>Actinomycetota</taxon>
        <taxon>Actinomycetes</taxon>
        <taxon>Mycobacteriales</taxon>
        <taxon>Gordoniaceae</taxon>
        <taxon>Gordonia</taxon>
    </lineage>
</organism>
<evidence type="ECO:0000313" key="3">
    <source>
        <dbReference type="Proteomes" id="UP000006023"/>
    </source>
</evidence>
<dbReference type="AlphaFoldDB" id="G7GLE3"/>
<name>G7GLE3_9ACTN</name>
<keyword evidence="3" id="KW-1185">Reference proteome</keyword>
<protein>
    <submittedName>
        <fullName evidence="2">Uncharacterized protein</fullName>
    </submittedName>
</protein>
<evidence type="ECO:0000313" key="2">
    <source>
        <dbReference type="EMBL" id="GAB04418.1"/>
    </source>
</evidence>
<dbReference type="eggNOG" id="ENOG5031W1U">
    <property type="taxonomic scope" value="Bacteria"/>
</dbReference>
<gene>
    <name evidence="2" type="ORF">GOAMR_19_01050</name>
</gene>
<keyword evidence="1" id="KW-0732">Signal</keyword>
<sequence length="178" mass="18896">MGEASRARRIRVGAAMTTVVATTALAPGVAAASPTDVTRPATLCRAVVGYPYAPFMKIRETVTVEQAWRFVAQPDGKSTNAPRTGTVDVRIDTDSNYGPIYRTDIGVHWRNRTTGRSGVATGSGHIAGDAVYLAVEDVTTGAGDVRFRFVFTTVGTAGGSASWNQHGSCTAQRDYRVL</sequence>
<dbReference type="Proteomes" id="UP000006023">
    <property type="component" value="Unassembled WGS sequence"/>
</dbReference>
<accession>G7GLE3</accession>
<comment type="caution">
    <text evidence="2">The sequence shown here is derived from an EMBL/GenBank/DDBJ whole genome shotgun (WGS) entry which is preliminary data.</text>
</comment>
<reference evidence="2 3" key="1">
    <citation type="submission" date="2011-11" db="EMBL/GenBank/DDBJ databases">
        <title>Whole genome shotgun sequence of Gordonia amarae NBRC 15530.</title>
        <authorList>
            <person name="Takarada H."/>
            <person name="Hosoyama A."/>
            <person name="Tsuchikane K."/>
            <person name="Katsumata H."/>
            <person name="Yamazaki S."/>
            <person name="Fujita N."/>
        </authorList>
    </citation>
    <scope>NUCLEOTIDE SEQUENCE [LARGE SCALE GENOMIC DNA]</scope>
    <source>
        <strain evidence="2 3">NBRC 15530</strain>
    </source>
</reference>
<evidence type="ECO:0000256" key="1">
    <source>
        <dbReference type="SAM" id="SignalP"/>
    </source>
</evidence>
<feature type="chain" id="PRO_5003495294" evidence="1">
    <location>
        <begin position="33"/>
        <end position="178"/>
    </location>
</feature>